<accession>A0A0H5QEL2</accession>
<keyword evidence="1" id="KW-0812">Transmembrane</keyword>
<feature type="transmembrane region" description="Helical" evidence="1">
    <location>
        <begin position="52"/>
        <end position="76"/>
    </location>
</feature>
<reference evidence="2" key="1">
    <citation type="submission" date="2015-04" db="EMBL/GenBank/DDBJ databases">
        <title>The genome sequence of the plant pathogenic Rhizarian Plasmodiophora brassicae reveals insights in its biotrophic life cycle and the origin of chitin synthesis.</title>
        <authorList>
            <person name="Schwelm A."/>
            <person name="Fogelqvist J."/>
            <person name="Knaust A."/>
            <person name="Julke S."/>
            <person name="Lilja T."/>
            <person name="Dhandapani V."/>
            <person name="Bonilla-Rosso G."/>
            <person name="Karlsson M."/>
            <person name="Shevchenko A."/>
            <person name="Choi S.R."/>
            <person name="Kim H.G."/>
            <person name="Park J.Y."/>
            <person name="Lim Y.P."/>
            <person name="Ludwig-Muller J."/>
            <person name="Dixelius C."/>
        </authorList>
    </citation>
    <scope>NUCLEOTIDE SEQUENCE</scope>
    <source>
        <tissue evidence="2">Potato root galls</tissue>
    </source>
</reference>
<dbReference type="EMBL" id="HACM01000036">
    <property type="protein sequence ID" value="CRZ00478.1"/>
    <property type="molecule type" value="Transcribed_RNA"/>
</dbReference>
<feature type="transmembrane region" description="Helical" evidence="1">
    <location>
        <begin position="96"/>
        <end position="117"/>
    </location>
</feature>
<sequence>NSNFPAPVMLFFSTLNCGVEYAVTIISSAFWNGKLAEITNKAQRPLVTKLCNCGRISTVLLCFFVIALDLVTSSIYATYFDNAYPIFNVINGGLGLILEISIGIHFLWGAILFLIEYKKLSKEIRPSFSTVRPGRDRFLARLSHCALGLGITMLFQSSAQVIVGTPLFFT</sequence>
<evidence type="ECO:0000256" key="1">
    <source>
        <dbReference type="SAM" id="Phobius"/>
    </source>
</evidence>
<evidence type="ECO:0000313" key="2">
    <source>
        <dbReference type="EMBL" id="CRZ00478.1"/>
    </source>
</evidence>
<feature type="non-terminal residue" evidence="2">
    <location>
        <position position="170"/>
    </location>
</feature>
<feature type="transmembrane region" description="Helical" evidence="1">
    <location>
        <begin position="6"/>
        <end position="31"/>
    </location>
</feature>
<organism evidence="2">
    <name type="scientific">Spongospora subterranea</name>
    <dbReference type="NCBI Taxonomy" id="70186"/>
    <lineage>
        <taxon>Eukaryota</taxon>
        <taxon>Sar</taxon>
        <taxon>Rhizaria</taxon>
        <taxon>Endomyxa</taxon>
        <taxon>Phytomyxea</taxon>
        <taxon>Plasmodiophorida</taxon>
        <taxon>Plasmodiophoridae</taxon>
        <taxon>Spongospora</taxon>
    </lineage>
</organism>
<protein>
    <submittedName>
        <fullName evidence="2">Uncharacterized protein</fullName>
    </submittedName>
</protein>
<name>A0A0H5QEL2_9EUKA</name>
<feature type="non-terminal residue" evidence="2">
    <location>
        <position position="1"/>
    </location>
</feature>
<feature type="transmembrane region" description="Helical" evidence="1">
    <location>
        <begin position="138"/>
        <end position="163"/>
    </location>
</feature>
<keyword evidence="1" id="KW-1133">Transmembrane helix</keyword>
<dbReference type="AlphaFoldDB" id="A0A0H5QEL2"/>
<keyword evidence="1" id="KW-0472">Membrane</keyword>
<proteinExistence type="predicted"/>